<dbReference type="RefSeq" id="WP_045462161.1">
    <property type="nucleotide sequence ID" value="NZ_BBLT01000003.1"/>
</dbReference>
<sequence length="419" mass="47938">MNKKLSALFFILLFTPFVLFSQNASDSSAYKQEKSVEVKETKKKWYETFSLRGYTQIRYNRLLETNGQLKCDQCDRSIGDGGGLFFRRARLTFYGDIHPRVYMYIQTDLATNSLINGSASSVNGMNFLQLRDLYADIFLNESKSLRARVGLSKVPFGFDNVQSSQNRIAFDRSDAINSGMYNERDMAVLFYFTPPKIKERYKYLVSSGLKGSGDYGVLGGGFFNGQTTNRLEYGNAQHVIAKASYPFKLSSGQYIEAGVSGFTGYFNTKEIKNVDVVSPTNIQEQRIDGYIVVYPQPIGFQVEYNWGMGPRFTNDNGVFSVKRRPLDGGYAQVMFLQKVRKMVFIPYLRAQYYNGGKKIEQDARSYVAKELEFGVEYQINSALEFTIAYMMSDRTFEDSKKPNNHQKGNLLRLQLQFNY</sequence>
<dbReference type="Gene3D" id="2.40.160.10">
    <property type="entry name" value="Porin"/>
    <property type="match status" value="1"/>
</dbReference>
<evidence type="ECO:0008006" key="4">
    <source>
        <dbReference type="Google" id="ProtNLM"/>
    </source>
</evidence>
<dbReference type="AlphaFoldDB" id="A0A098LFH2"/>
<feature type="chain" id="PRO_5001937423" description="Porin" evidence="1">
    <location>
        <begin position="21"/>
        <end position="419"/>
    </location>
</feature>
<dbReference type="InterPro" id="IPR010870">
    <property type="entry name" value="Porin_O/P"/>
</dbReference>
<comment type="caution">
    <text evidence="2">The sequence shown here is derived from an EMBL/GenBank/DDBJ whole genome shotgun (WGS) entry which is preliminary data.</text>
</comment>
<dbReference type="Proteomes" id="UP000030185">
    <property type="component" value="Unassembled WGS sequence"/>
</dbReference>
<dbReference type="eggNOG" id="COG3746">
    <property type="taxonomic scope" value="Bacteria"/>
</dbReference>
<protein>
    <recommendedName>
        <fullName evidence="4">Porin</fullName>
    </recommendedName>
</protein>
<organism evidence="2 3">
    <name type="scientific">Sporocytophaga myxococcoides</name>
    <dbReference type="NCBI Taxonomy" id="153721"/>
    <lineage>
        <taxon>Bacteria</taxon>
        <taxon>Pseudomonadati</taxon>
        <taxon>Bacteroidota</taxon>
        <taxon>Cytophagia</taxon>
        <taxon>Cytophagales</taxon>
        <taxon>Cytophagaceae</taxon>
        <taxon>Sporocytophaga</taxon>
    </lineage>
</organism>
<keyword evidence="1" id="KW-0732">Signal</keyword>
<feature type="signal peptide" evidence="1">
    <location>
        <begin position="1"/>
        <end position="20"/>
    </location>
</feature>
<dbReference type="STRING" id="153721.MYP_2016"/>
<accession>A0A098LFH2</accession>
<proteinExistence type="predicted"/>
<dbReference type="Pfam" id="PF07396">
    <property type="entry name" value="Porin_O_P"/>
    <property type="match status" value="2"/>
</dbReference>
<gene>
    <name evidence="2" type="ORF">MYP_2016</name>
</gene>
<reference evidence="2 3" key="1">
    <citation type="submission" date="2014-09" db="EMBL/GenBank/DDBJ databases">
        <title>Sporocytophaga myxococcoides PG-01 genome sequencing.</title>
        <authorList>
            <person name="Liu L."/>
            <person name="Gao P.J."/>
            <person name="Chen G.J."/>
            <person name="Wang L.S."/>
        </authorList>
    </citation>
    <scope>NUCLEOTIDE SEQUENCE [LARGE SCALE GENOMIC DNA]</scope>
    <source>
        <strain evidence="2 3">PG-01</strain>
    </source>
</reference>
<dbReference type="EMBL" id="BBLT01000003">
    <property type="protein sequence ID" value="GAL84788.1"/>
    <property type="molecule type" value="Genomic_DNA"/>
</dbReference>
<dbReference type="OrthoDB" id="9807854at2"/>
<keyword evidence="3" id="KW-1185">Reference proteome</keyword>
<evidence type="ECO:0000313" key="2">
    <source>
        <dbReference type="EMBL" id="GAL84788.1"/>
    </source>
</evidence>
<evidence type="ECO:0000313" key="3">
    <source>
        <dbReference type="Proteomes" id="UP000030185"/>
    </source>
</evidence>
<dbReference type="InterPro" id="IPR023614">
    <property type="entry name" value="Porin_dom_sf"/>
</dbReference>
<evidence type="ECO:0000256" key="1">
    <source>
        <dbReference type="SAM" id="SignalP"/>
    </source>
</evidence>
<name>A0A098LFH2_9BACT</name>